<proteinExistence type="inferred from homology"/>
<evidence type="ECO:0000256" key="10">
    <source>
        <dbReference type="ARBA" id="ARBA00033093"/>
    </source>
</evidence>
<dbReference type="InterPro" id="IPR036921">
    <property type="entry name" value="PurM-like_N_sf"/>
</dbReference>
<dbReference type="SUPFAM" id="SSF56042">
    <property type="entry name" value="PurM C-terminal domain-like"/>
    <property type="match status" value="1"/>
</dbReference>
<evidence type="ECO:0000256" key="8">
    <source>
        <dbReference type="ARBA" id="ARBA00031908"/>
    </source>
</evidence>
<dbReference type="PANTHER" id="PTHR10520">
    <property type="entry name" value="TRIFUNCTIONAL PURINE BIOSYNTHETIC PROTEIN ADENOSINE-3-RELATED"/>
    <property type="match status" value="1"/>
</dbReference>
<dbReference type="GO" id="GO:0005524">
    <property type="term" value="F:ATP binding"/>
    <property type="evidence" value="ECO:0007669"/>
    <property type="project" value="UniProtKB-KW"/>
</dbReference>
<comment type="caution">
    <text evidence="14">The sequence shown here is derived from an EMBL/GenBank/DDBJ whole genome shotgun (WGS) entry which is preliminary data.</text>
</comment>
<evidence type="ECO:0000256" key="2">
    <source>
        <dbReference type="ARBA" id="ARBA00010280"/>
    </source>
</evidence>
<dbReference type="EC" id="6.3.3.1" evidence="3"/>
<keyword evidence="7" id="KW-0067">ATP-binding</keyword>
<keyword evidence="5 14" id="KW-0436">Ligase</keyword>
<evidence type="ECO:0000256" key="4">
    <source>
        <dbReference type="ARBA" id="ARBA00020367"/>
    </source>
</evidence>
<evidence type="ECO:0000256" key="6">
    <source>
        <dbReference type="ARBA" id="ARBA00022741"/>
    </source>
</evidence>
<dbReference type="OrthoDB" id="9802507at2"/>
<dbReference type="Gene3D" id="3.90.650.10">
    <property type="entry name" value="PurM-like C-terminal domain"/>
    <property type="match status" value="1"/>
</dbReference>
<dbReference type="RefSeq" id="WP_068711855.1">
    <property type="nucleotide sequence ID" value="NZ_LSZP01000037.1"/>
</dbReference>
<feature type="domain" description="PurM-like C-terminal" evidence="13">
    <location>
        <begin position="187"/>
        <end position="355"/>
    </location>
</feature>
<dbReference type="STRING" id="1548208.AXK12_04945"/>
<comment type="similarity">
    <text evidence="2">Belongs to the AIR synthase family.</text>
</comment>
<dbReference type="Gene3D" id="3.30.1330.10">
    <property type="entry name" value="PurM-like, N-terminal domain"/>
    <property type="match status" value="1"/>
</dbReference>
<sequence length="377" mass="40477">MSDTLSYESSGVDYDQLDAFKRACQGAARTTAPLLAAHGYSEPANTRGESCYLIEAADHYLAHVEEGLGTKNLVADAVYAKQGLNFYREIAIDTVATIVNDLVTCGALPISVAMHAAVGDSAWFADSARMQALVDGWAEGCRQAHAVWGGGETPTLKSIVNESAIVLAGSAIGRIAPKSLRITGEVREGDRILFLASSGVQTNGLSLCRLIADQLPKGYATPLADFVPTAGSSEGQSYGEALLAPSVIYVNFVAECQRRGLPLNYVAHVTGHGWRKLMRLEEPFVYEITEPREPLPVFQFLEKAGPISRRELYATYNMGVGFAAYVAPEYTEAVLAAARETGYDAWLAGTVKKEGTRKAVEIPSLGLSYEADTLALR</sequence>
<evidence type="ECO:0000259" key="12">
    <source>
        <dbReference type="Pfam" id="PF00586"/>
    </source>
</evidence>
<dbReference type="GO" id="GO:0005829">
    <property type="term" value="C:cytosol"/>
    <property type="evidence" value="ECO:0007669"/>
    <property type="project" value="TreeGrafter"/>
</dbReference>
<comment type="pathway">
    <text evidence="1">Purine metabolism; IMP biosynthesis via de novo pathway; 5-amino-1-(5-phospho-D-ribosyl)imidazole from N(2)-formyl-N(1)-(5-phospho-D-ribosyl)glycinamide: step 2/2.</text>
</comment>
<dbReference type="InterPro" id="IPR010918">
    <property type="entry name" value="PurM-like_C_dom"/>
</dbReference>
<protein>
    <recommendedName>
        <fullName evidence="4">Phosphoribosylformylglycinamidine cyclo-ligase</fullName>
        <ecNumber evidence="3">6.3.3.1</ecNumber>
    </recommendedName>
    <alternativeName>
        <fullName evidence="9">AIR synthase</fullName>
    </alternativeName>
    <alternativeName>
        <fullName evidence="10">AIRS</fullName>
    </alternativeName>
    <alternativeName>
        <fullName evidence="8">Phosphoribosyl-aminoimidazole synthetase</fullName>
    </alternativeName>
</protein>
<dbReference type="PANTHER" id="PTHR10520:SF12">
    <property type="entry name" value="TRIFUNCTIONAL PURINE BIOSYNTHETIC PROTEIN ADENOSINE-3"/>
    <property type="match status" value="1"/>
</dbReference>
<name>A0A139SMB2_9BACT</name>
<dbReference type="AlphaFoldDB" id="A0A139SMB2"/>
<dbReference type="InterPro" id="IPR016188">
    <property type="entry name" value="PurM-like_N"/>
</dbReference>
<dbReference type="EMBL" id="LSZP01000037">
    <property type="protein sequence ID" value="KXU35600.1"/>
    <property type="molecule type" value="Genomic_DNA"/>
</dbReference>
<gene>
    <name evidence="14" type="ORF">AXK12_04945</name>
</gene>
<dbReference type="SUPFAM" id="SSF55326">
    <property type="entry name" value="PurM N-terminal domain-like"/>
    <property type="match status" value="1"/>
</dbReference>
<accession>A0A139SMB2</accession>
<dbReference type="GO" id="GO:0004637">
    <property type="term" value="F:phosphoribosylamine-glycine ligase activity"/>
    <property type="evidence" value="ECO:0007669"/>
    <property type="project" value="TreeGrafter"/>
</dbReference>
<dbReference type="GO" id="GO:0046084">
    <property type="term" value="P:adenine biosynthetic process"/>
    <property type="evidence" value="ECO:0007669"/>
    <property type="project" value="TreeGrafter"/>
</dbReference>
<evidence type="ECO:0000313" key="15">
    <source>
        <dbReference type="Proteomes" id="UP000071392"/>
    </source>
</evidence>
<keyword evidence="15" id="KW-1185">Reference proteome</keyword>
<dbReference type="Pfam" id="PF00586">
    <property type="entry name" value="AIRS"/>
    <property type="match status" value="1"/>
</dbReference>
<evidence type="ECO:0000256" key="11">
    <source>
        <dbReference type="ARBA" id="ARBA00049057"/>
    </source>
</evidence>
<reference evidence="14 15" key="1">
    <citation type="submission" date="2016-02" db="EMBL/GenBank/DDBJ databases">
        <authorList>
            <person name="Wen L."/>
            <person name="He K."/>
            <person name="Yang H."/>
        </authorList>
    </citation>
    <scope>NUCLEOTIDE SEQUENCE [LARGE SCALE GENOMIC DNA]</scope>
    <source>
        <strain evidence="14 15">CV41</strain>
    </source>
</reference>
<dbReference type="Proteomes" id="UP000071392">
    <property type="component" value="Unassembled WGS sequence"/>
</dbReference>
<evidence type="ECO:0000256" key="9">
    <source>
        <dbReference type="ARBA" id="ARBA00032931"/>
    </source>
</evidence>
<evidence type="ECO:0000256" key="1">
    <source>
        <dbReference type="ARBA" id="ARBA00004686"/>
    </source>
</evidence>
<dbReference type="InterPro" id="IPR036676">
    <property type="entry name" value="PurM-like_C_sf"/>
</dbReference>
<evidence type="ECO:0000256" key="7">
    <source>
        <dbReference type="ARBA" id="ARBA00022840"/>
    </source>
</evidence>
<evidence type="ECO:0000313" key="14">
    <source>
        <dbReference type="EMBL" id="KXU35600.1"/>
    </source>
</evidence>
<organism evidence="14 15">
    <name type="scientific">Cephaloticoccus capnophilus</name>
    <dbReference type="NCBI Taxonomy" id="1548208"/>
    <lineage>
        <taxon>Bacteria</taxon>
        <taxon>Pseudomonadati</taxon>
        <taxon>Verrucomicrobiota</taxon>
        <taxon>Opitutia</taxon>
        <taxon>Opitutales</taxon>
        <taxon>Opitutaceae</taxon>
        <taxon>Cephaloticoccus</taxon>
    </lineage>
</organism>
<evidence type="ECO:0000256" key="5">
    <source>
        <dbReference type="ARBA" id="ARBA00022598"/>
    </source>
</evidence>
<dbReference type="UniPathway" id="UPA00074">
    <property type="reaction ID" value="UER00129"/>
</dbReference>
<dbReference type="GO" id="GO:0006189">
    <property type="term" value="P:'de novo' IMP biosynthetic process"/>
    <property type="evidence" value="ECO:0007669"/>
    <property type="project" value="UniProtKB-UniPathway"/>
</dbReference>
<keyword evidence="6" id="KW-0547">Nucleotide-binding</keyword>
<comment type="catalytic activity">
    <reaction evidence="11">
        <text>2-formamido-N(1)-(5-O-phospho-beta-D-ribosyl)acetamidine + ATP = 5-amino-1-(5-phospho-beta-D-ribosyl)imidazole + ADP + phosphate + H(+)</text>
        <dbReference type="Rhea" id="RHEA:23032"/>
        <dbReference type="ChEBI" id="CHEBI:15378"/>
        <dbReference type="ChEBI" id="CHEBI:30616"/>
        <dbReference type="ChEBI" id="CHEBI:43474"/>
        <dbReference type="ChEBI" id="CHEBI:137981"/>
        <dbReference type="ChEBI" id="CHEBI:147287"/>
        <dbReference type="ChEBI" id="CHEBI:456216"/>
        <dbReference type="EC" id="6.3.3.1"/>
    </reaction>
</comment>
<dbReference type="InterPro" id="IPR004733">
    <property type="entry name" value="PurM_cligase"/>
</dbReference>
<evidence type="ECO:0000259" key="13">
    <source>
        <dbReference type="Pfam" id="PF02769"/>
    </source>
</evidence>
<dbReference type="Pfam" id="PF02769">
    <property type="entry name" value="AIRS_C"/>
    <property type="match status" value="1"/>
</dbReference>
<dbReference type="GO" id="GO:0004641">
    <property type="term" value="F:phosphoribosylformylglycinamidine cyclo-ligase activity"/>
    <property type="evidence" value="ECO:0007669"/>
    <property type="project" value="UniProtKB-EC"/>
</dbReference>
<evidence type="ECO:0000256" key="3">
    <source>
        <dbReference type="ARBA" id="ARBA00013047"/>
    </source>
</evidence>
<feature type="domain" description="PurM-like N-terminal" evidence="12">
    <location>
        <begin position="66"/>
        <end position="174"/>
    </location>
</feature>